<dbReference type="Proteomes" id="UP001432322">
    <property type="component" value="Unassembled WGS sequence"/>
</dbReference>
<keyword evidence="1" id="KW-0472">Membrane</keyword>
<reference evidence="2" key="1">
    <citation type="submission" date="2023-10" db="EMBL/GenBank/DDBJ databases">
        <title>Genome assembly of Pristionchus species.</title>
        <authorList>
            <person name="Yoshida K."/>
            <person name="Sommer R.J."/>
        </authorList>
    </citation>
    <scope>NUCLEOTIDE SEQUENCE</scope>
    <source>
        <strain evidence="2">RS5133</strain>
    </source>
</reference>
<evidence type="ECO:0000313" key="3">
    <source>
        <dbReference type="Proteomes" id="UP001432322"/>
    </source>
</evidence>
<proteinExistence type="predicted"/>
<feature type="transmembrane region" description="Helical" evidence="1">
    <location>
        <begin position="128"/>
        <end position="150"/>
    </location>
</feature>
<keyword evidence="1" id="KW-0812">Transmembrane</keyword>
<keyword evidence="3" id="KW-1185">Reference proteome</keyword>
<dbReference type="EMBL" id="BTSY01000005">
    <property type="protein sequence ID" value="GMT29340.1"/>
    <property type="molecule type" value="Genomic_DNA"/>
</dbReference>
<dbReference type="AlphaFoldDB" id="A0AAV5WFT8"/>
<protein>
    <submittedName>
        <fullName evidence="2">Uncharacterized protein</fullName>
    </submittedName>
</protein>
<name>A0AAV5WFT8_9BILA</name>
<organism evidence="2 3">
    <name type="scientific">Pristionchus fissidentatus</name>
    <dbReference type="NCBI Taxonomy" id="1538716"/>
    <lineage>
        <taxon>Eukaryota</taxon>
        <taxon>Metazoa</taxon>
        <taxon>Ecdysozoa</taxon>
        <taxon>Nematoda</taxon>
        <taxon>Chromadorea</taxon>
        <taxon>Rhabditida</taxon>
        <taxon>Rhabditina</taxon>
        <taxon>Diplogasteromorpha</taxon>
        <taxon>Diplogasteroidea</taxon>
        <taxon>Neodiplogasteridae</taxon>
        <taxon>Pristionchus</taxon>
    </lineage>
</organism>
<accession>A0AAV5WFT8</accession>
<sequence length="160" mass="17762">IDYSKMANTFVTRTTTSNRTTRITTTSVPIWMVKLITCILCVAVLFLIYLIHPSTVHYYYKTFMFICLTVGALLGWSVGSVLQQVLTMRNVEISINFALTALSIIAAILCISYLLGTNESSSSSNFKMVVGMTACFVFQSLVCILMLSWACYGNIVVFTS</sequence>
<feature type="transmembrane region" description="Helical" evidence="1">
    <location>
        <begin position="94"/>
        <end position="116"/>
    </location>
</feature>
<keyword evidence="1" id="KW-1133">Transmembrane helix</keyword>
<gene>
    <name evidence="2" type="ORF">PFISCL1PPCAC_20637</name>
</gene>
<feature type="transmembrane region" description="Helical" evidence="1">
    <location>
        <begin position="63"/>
        <end position="82"/>
    </location>
</feature>
<feature type="transmembrane region" description="Helical" evidence="1">
    <location>
        <begin position="30"/>
        <end position="51"/>
    </location>
</feature>
<comment type="caution">
    <text evidence="2">The sequence shown here is derived from an EMBL/GenBank/DDBJ whole genome shotgun (WGS) entry which is preliminary data.</text>
</comment>
<evidence type="ECO:0000313" key="2">
    <source>
        <dbReference type="EMBL" id="GMT29340.1"/>
    </source>
</evidence>
<evidence type="ECO:0000256" key="1">
    <source>
        <dbReference type="SAM" id="Phobius"/>
    </source>
</evidence>
<feature type="non-terminal residue" evidence="2">
    <location>
        <position position="1"/>
    </location>
</feature>